<organism evidence="2 3">
    <name type="scientific">Rangifer tarandus platyrhynchus</name>
    <name type="common">Svalbard reindeer</name>
    <dbReference type="NCBI Taxonomy" id="3082113"/>
    <lineage>
        <taxon>Eukaryota</taxon>
        <taxon>Metazoa</taxon>
        <taxon>Chordata</taxon>
        <taxon>Craniata</taxon>
        <taxon>Vertebrata</taxon>
        <taxon>Euteleostomi</taxon>
        <taxon>Mammalia</taxon>
        <taxon>Eutheria</taxon>
        <taxon>Laurasiatheria</taxon>
        <taxon>Artiodactyla</taxon>
        <taxon>Ruminantia</taxon>
        <taxon>Pecora</taxon>
        <taxon>Cervidae</taxon>
        <taxon>Odocoileinae</taxon>
        <taxon>Rangifer</taxon>
    </lineage>
</organism>
<accession>A0ABN8ZWD1</accession>
<reference evidence="2" key="1">
    <citation type="submission" date="2023-04" db="EMBL/GenBank/DDBJ databases">
        <authorList>
            <consortium name="ELIXIR-Norway"/>
        </authorList>
    </citation>
    <scope>NUCLEOTIDE SEQUENCE [LARGE SCALE GENOMIC DNA]</scope>
</reference>
<dbReference type="Proteomes" id="UP001176941">
    <property type="component" value="Chromosome 6"/>
</dbReference>
<evidence type="ECO:0000313" key="2">
    <source>
        <dbReference type="EMBL" id="CAI9177116.1"/>
    </source>
</evidence>
<proteinExistence type="predicted"/>
<dbReference type="EMBL" id="OX459942">
    <property type="protein sequence ID" value="CAI9177116.1"/>
    <property type="molecule type" value="Genomic_DNA"/>
</dbReference>
<feature type="region of interest" description="Disordered" evidence="1">
    <location>
        <begin position="67"/>
        <end position="86"/>
    </location>
</feature>
<gene>
    <name evidence="2" type="ORF">MRATA1EN1_LOCUS26078</name>
</gene>
<protein>
    <submittedName>
        <fullName evidence="2">Uncharacterized protein</fullName>
    </submittedName>
</protein>
<feature type="region of interest" description="Disordered" evidence="1">
    <location>
        <begin position="118"/>
        <end position="137"/>
    </location>
</feature>
<evidence type="ECO:0000256" key="1">
    <source>
        <dbReference type="SAM" id="MobiDB-lite"/>
    </source>
</evidence>
<sequence>MCATTASPGRWPPVGGKKSAPCLGRGFESHQNEFSRKKTWWGFTQRCPRSLPPSLVTCEWKELGLGEKGSGDVSPSLSRLSTDHTSSRPACCVDRICFGPSCGSLDLGTNYEWKMNPSFNSEPEEAAPEPPHHVPRTAPLKTARQRLQPLARLWFRLSCSDSPLTLLKDSVVFSHPEY</sequence>
<name>A0ABN8ZWD1_RANTA</name>
<evidence type="ECO:0000313" key="3">
    <source>
        <dbReference type="Proteomes" id="UP001176941"/>
    </source>
</evidence>
<keyword evidence="3" id="KW-1185">Reference proteome</keyword>